<dbReference type="Proteomes" id="UP001164929">
    <property type="component" value="Chromosome 18"/>
</dbReference>
<dbReference type="EMBL" id="JAQIZT010000018">
    <property type="protein sequence ID" value="KAJ6957781.1"/>
    <property type="molecule type" value="Genomic_DNA"/>
</dbReference>
<evidence type="ECO:0008006" key="4">
    <source>
        <dbReference type="Google" id="ProtNLM"/>
    </source>
</evidence>
<accession>A0AAD6LBU8</accession>
<comment type="caution">
    <text evidence="2">The sequence shown here is derived from an EMBL/GenBank/DDBJ whole genome shotgun (WGS) entry which is preliminary data.</text>
</comment>
<name>A0AAD6LBU8_9ROSI</name>
<keyword evidence="1" id="KW-0472">Membrane</keyword>
<organism evidence="2 3">
    <name type="scientific">Populus alba x Populus x berolinensis</name>
    <dbReference type="NCBI Taxonomy" id="444605"/>
    <lineage>
        <taxon>Eukaryota</taxon>
        <taxon>Viridiplantae</taxon>
        <taxon>Streptophyta</taxon>
        <taxon>Embryophyta</taxon>
        <taxon>Tracheophyta</taxon>
        <taxon>Spermatophyta</taxon>
        <taxon>Magnoliopsida</taxon>
        <taxon>eudicotyledons</taxon>
        <taxon>Gunneridae</taxon>
        <taxon>Pentapetalae</taxon>
        <taxon>rosids</taxon>
        <taxon>fabids</taxon>
        <taxon>Malpighiales</taxon>
        <taxon>Salicaceae</taxon>
        <taxon>Saliceae</taxon>
        <taxon>Populus</taxon>
    </lineage>
</organism>
<feature type="transmembrane region" description="Helical" evidence="1">
    <location>
        <begin position="88"/>
        <end position="110"/>
    </location>
</feature>
<proteinExistence type="predicted"/>
<keyword evidence="1" id="KW-0812">Transmembrane</keyword>
<evidence type="ECO:0000313" key="3">
    <source>
        <dbReference type="Proteomes" id="UP001164929"/>
    </source>
</evidence>
<dbReference type="AlphaFoldDB" id="A0AAD6LBU8"/>
<evidence type="ECO:0000256" key="1">
    <source>
        <dbReference type="SAM" id="Phobius"/>
    </source>
</evidence>
<protein>
    <recommendedName>
        <fullName evidence="4">Transmembrane protein</fullName>
    </recommendedName>
</protein>
<keyword evidence="3" id="KW-1185">Reference proteome</keyword>
<evidence type="ECO:0000313" key="2">
    <source>
        <dbReference type="EMBL" id="KAJ6957781.1"/>
    </source>
</evidence>
<reference evidence="2 3" key="1">
    <citation type="journal article" date="2023" name="Mol. Ecol. Resour.">
        <title>Chromosome-level genome assembly of a triploid poplar Populus alba 'Berolinensis'.</title>
        <authorList>
            <person name="Chen S."/>
            <person name="Yu Y."/>
            <person name="Wang X."/>
            <person name="Wang S."/>
            <person name="Zhang T."/>
            <person name="Zhou Y."/>
            <person name="He R."/>
            <person name="Meng N."/>
            <person name="Wang Y."/>
            <person name="Liu W."/>
            <person name="Liu Z."/>
            <person name="Liu J."/>
            <person name="Guo Q."/>
            <person name="Huang H."/>
            <person name="Sederoff R.R."/>
            <person name="Wang G."/>
            <person name="Qu G."/>
            <person name="Chen S."/>
        </authorList>
    </citation>
    <scope>NUCLEOTIDE SEQUENCE [LARGE SCALE GENOMIC DNA]</scope>
    <source>
        <strain evidence="2">SC-2020</strain>
    </source>
</reference>
<feature type="transmembrane region" description="Helical" evidence="1">
    <location>
        <begin position="122"/>
        <end position="148"/>
    </location>
</feature>
<gene>
    <name evidence="2" type="ORF">NC653_039677</name>
</gene>
<sequence>MEDWSTSYFLPLLSPLFLLFSDRFLPVRPVFCVCFVLLWPSVFARLLCIISVLAFVFLFVAFGLCVLSASPLCPVVSVFPGFFSFVRPLPMCSVCFVPLLCSVRGFSLFFSLSPFVLWFSRIALSPLVFLLFVLSSSSGSLGLLSVLWSSSSSSLVRPLVLSDCSQSSGLPPLRP</sequence>
<keyword evidence="1" id="KW-1133">Transmembrane helix</keyword>
<feature type="transmembrane region" description="Helical" evidence="1">
    <location>
        <begin position="42"/>
        <end position="67"/>
    </location>
</feature>